<protein>
    <recommendedName>
        <fullName evidence="6">L-aspartate dehydrogenase</fullName>
        <ecNumber evidence="6">1.4.1.21</ecNumber>
    </recommendedName>
</protein>
<evidence type="ECO:0000256" key="2">
    <source>
        <dbReference type="ARBA" id="ARBA00022642"/>
    </source>
</evidence>
<evidence type="ECO:0000256" key="5">
    <source>
        <dbReference type="ARBA" id="ARBA00023027"/>
    </source>
</evidence>
<dbReference type="PIRSF" id="PIRSF005227">
    <property type="entry name" value="Asp_dh_NAD_syn"/>
    <property type="match status" value="1"/>
</dbReference>
<dbReference type="GO" id="GO:0050661">
    <property type="term" value="F:NADP binding"/>
    <property type="evidence" value="ECO:0007669"/>
    <property type="project" value="UniProtKB-UniRule"/>
</dbReference>
<dbReference type="GO" id="GO:0009435">
    <property type="term" value="P:NAD+ biosynthetic process"/>
    <property type="evidence" value="ECO:0007669"/>
    <property type="project" value="UniProtKB-UniRule"/>
</dbReference>
<dbReference type="PANTHER" id="PTHR31873">
    <property type="entry name" value="L-ASPARTATE DEHYDROGENASE-RELATED"/>
    <property type="match status" value="1"/>
</dbReference>
<dbReference type="SUPFAM" id="SSF51735">
    <property type="entry name" value="NAD(P)-binding Rossmann-fold domains"/>
    <property type="match status" value="1"/>
</dbReference>
<keyword evidence="5 6" id="KW-0520">NAD</keyword>
<dbReference type="InterPro" id="IPR002811">
    <property type="entry name" value="Asp_DH"/>
</dbReference>
<evidence type="ECO:0000313" key="10">
    <source>
        <dbReference type="Proteomes" id="UP000198915"/>
    </source>
</evidence>
<dbReference type="NCBIfam" id="TIGR03855">
    <property type="entry name" value="NAD_NadX"/>
    <property type="match status" value="1"/>
</dbReference>
<dbReference type="EC" id="1.4.1.21" evidence="6"/>
<comment type="catalytic activity">
    <reaction evidence="6">
        <text>L-aspartate + NADP(+) + H2O = oxaloacetate + NH4(+) + NADPH + H(+)</text>
        <dbReference type="Rhea" id="RHEA:11784"/>
        <dbReference type="ChEBI" id="CHEBI:15377"/>
        <dbReference type="ChEBI" id="CHEBI:15378"/>
        <dbReference type="ChEBI" id="CHEBI:16452"/>
        <dbReference type="ChEBI" id="CHEBI:28938"/>
        <dbReference type="ChEBI" id="CHEBI:29991"/>
        <dbReference type="ChEBI" id="CHEBI:57783"/>
        <dbReference type="ChEBI" id="CHEBI:58349"/>
        <dbReference type="EC" id="1.4.1.21"/>
    </reaction>
</comment>
<comment type="similarity">
    <text evidence="1 6">Belongs to the L-aspartate dehydrogenase family.</text>
</comment>
<comment type="catalytic activity">
    <reaction evidence="6">
        <text>L-aspartate + NAD(+) + H2O = oxaloacetate + NH4(+) + NADH + H(+)</text>
        <dbReference type="Rhea" id="RHEA:11788"/>
        <dbReference type="ChEBI" id="CHEBI:15377"/>
        <dbReference type="ChEBI" id="CHEBI:15378"/>
        <dbReference type="ChEBI" id="CHEBI:16452"/>
        <dbReference type="ChEBI" id="CHEBI:28938"/>
        <dbReference type="ChEBI" id="CHEBI:29991"/>
        <dbReference type="ChEBI" id="CHEBI:57540"/>
        <dbReference type="ChEBI" id="CHEBI:57945"/>
        <dbReference type="EC" id="1.4.1.21"/>
    </reaction>
</comment>
<dbReference type="SUPFAM" id="SSF55347">
    <property type="entry name" value="Glyceraldehyde-3-phosphate dehydrogenase-like, C-terminal domain"/>
    <property type="match status" value="1"/>
</dbReference>
<evidence type="ECO:0000256" key="4">
    <source>
        <dbReference type="ARBA" id="ARBA00023002"/>
    </source>
</evidence>
<dbReference type="HAMAP" id="MF_01265">
    <property type="entry name" value="NadX"/>
    <property type="match status" value="1"/>
</dbReference>
<feature type="domain" description="Aspartate dehydrogenase" evidence="7">
    <location>
        <begin position="162"/>
        <end position="247"/>
    </location>
</feature>
<gene>
    <name evidence="6" type="primary">nadX</name>
    <name evidence="9" type="ORF">SAMN05518846_12158</name>
</gene>
<dbReference type="GO" id="GO:0033735">
    <property type="term" value="F:aspartate dehydrogenase [NAD(P)+] activity"/>
    <property type="evidence" value="ECO:0007669"/>
    <property type="project" value="UniProtKB-EC"/>
</dbReference>
<dbReference type="AlphaFoldDB" id="A0A1I4CR99"/>
<dbReference type="Pfam" id="PF03447">
    <property type="entry name" value="NAD_binding_3"/>
    <property type="match status" value="1"/>
</dbReference>
<evidence type="ECO:0000256" key="1">
    <source>
        <dbReference type="ARBA" id="ARBA00008331"/>
    </source>
</evidence>
<keyword evidence="4 6" id="KW-0560">Oxidoreductase</keyword>
<sequence length="260" mass="27982">MKIGIIGGGTVATFLIKSINVDQKLPGSLVESVYLRKPEVADEWERTYGTRAFTDMEAFLSSGIDIVVEAATVEVVRDYAELVISKRKELVVISVGALVDPELYGRLNELCRQLGTKIYLPSGAIGGLDVIHSAMALGQLDEVSLTTRKPAASLLGRQVEVEEVVFFGTATEAISKFPKNINVAIVLSLAGLGCDQTSVKIVADPEATKNTHCIEAVGSFGKMNIRLENDPMPDNPKTSYLAALSVLSTLKKQTERITIG</sequence>
<evidence type="ECO:0000259" key="7">
    <source>
        <dbReference type="Pfam" id="PF01958"/>
    </source>
</evidence>
<dbReference type="Gene3D" id="3.40.50.720">
    <property type="entry name" value="NAD(P)-binding Rossmann-like Domain"/>
    <property type="match status" value="1"/>
</dbReference>
<accession>A0A1I4CR99</accession>
<comment type="function">
    <text evidence="6">Specifically catalyzes the NAD or NADP-dependent dehydrogenation of L-aspartate to iminoaspartate.</text>
</comment>
<dbReference type="UniPathway" id="UPA00253">
    <property type="reaction ID" value="UER00456"/>
</dbReference>
<name>A0A1I4CR99_9BACL</name>
<comment type="miscellaneous">
    <text evidence="6">The iminoaspartate product is unstable in aqueous solution and can decompose to oxaloacetate and ammonia.</text>
</comment>
<keyword evidence="2 6" id="KW-0662">Pyridine nucleotide biosynthesis</keyword>
<dbReference type="RefSeq" id="WP_092275810.1">
    <property type="nucleotide sequence ID" value="NZ_FORT01000021.1"/>
</dbReference>
<evidence type="ECO:0000313" key="9">
    <source>
        <dbReference type="EMBL" id="SFK83834.1"/>
    </source>
</evidence>
<keyword evidence="10" id="KW-1185">Reference proteome</keyword>
<dbReference type="Gene3D" id="3.30.360.10">
    <property type="entry name" value="Dihydrodipicolinate Reductase, domain 2"/>
    <property type="match status" value="1"/>
</dbReference>
<evidence type="ECO:0000256" key="3">
    <source>
        <dbReference type="ARBA" id="ARBA00022857"/>
    </source>
</evidence>
<dbReference type="NCBIfam" id="NF009829">
    <property type="entry name" value="PRK13303.1-4"/>
    <property type="match status" value="1"/>
</dbReference>
<proteinExistence type="inferred from homology"/>
<dbReference type="STRING" id="1884381.SAMN05518846_12158"/>
<dbReference type="Pfam" id="PF01958">
    <property type="entry name" value="Asp_DH_C"/>
    <property type="match status" value="1"/>
</dbReference>
<reference evidence="10" key="1">
    <citation type="submission" date="2016-10" db="EMBL/GenBank/DDBJ databases">
        <authorList>
            <person name="Varghese N."/>
            <person name="Submissions S."/>
        </authorList>
    </citation>
    <scope>NUCLEOTIDE SEQUENCE [LARGE SCALE GENOMIC DNA]</scope>
    <source>
        <strain evidence="10">OK042</strain>
    </source>
</reference>
<feature type="binding site" evidence="6">
    <location>
        <position position="182"/>
    </location>
    <ligand>
        <name>NAD(+)</name>
        <dbReference type="ChEBI" id="CHEBI:57540"/>
    </ligand>
</feature>
<organism evidence="9 10">
    <name type="scientific">Brevibacillus centrosporus</name>
    <dbReference type="NCBI Taxonomy" id="54910"/>
    <lineage>
        <taxon>Bacteria</taxon>
        <taxon>Bacillati</taxon>
        <taxon>Bacillota</taxon>
        <taxon>Bacilli</taxon>
        <taxon>Bacillales</taxon>
        <taxon>Paenibacillaceae</taxon>
        <taxon>Brevibacillus</taxon>
    </lineage>
</organism>
<dbReference type="EMBL" id="FORT01000021">
    <property type="protein sequence ID" value="SFK83834.1"/>
    <property type="molecule type" value="Genomic_DNA"/>
</dbReference>
<evidence type="ECO:0000256" key="6">
    <source>
        <dbReference type="HAMAP-Rule" id="MF_01265"/>
    </source>
</evidence>
<feature type="domain" description="Aspartate/homoserine dehydrogenase NAD-binding" evidence="8">
    <location>
        <begin position="7"/>
        <end position="121"/>
    </location>
</feature>
<keyword evidence="3 6" id="KW-0521">NADP</keyword>
<dbReference type="InterPro" id="IPR020626">
    <property type="entry name" value="Asp_DH_prok"/>
</dbReference>
<dbReference type="PANTHER" id="PTHR31873:SF6">
    <property type="entry name" value="ASPARTATE DEHYDROGENASE DOMAIN-CONTAINING PROTEIN"/>
    <property type="match status" value="1"/>
</dbReference>
<dbReference type="InterPro" id="IPR022487">
    <property type="entry name" value="Asp_DH_arc"/>
</dbReference>
<dbReference type="Proteomes" id="UP000198915">
    <property type="component" value="Unassembled WGS sequence"/>
</dbReference>
<dbReference type="InterPro" id="IPR011182">
    <property type="entry name" value="L-Asp_DH"/>
</dbReference>
<comment type="pathway">
    <text evidence="6">Cofactor biosynthesis; NAD(+) biosynthesis; iminoaspartate from L-aspartate (dehydrogenase route): step 1/1.</text>
</comment>
<dbReference type="NCBIfam" id="NF009828">
    <property type="entry name" value="PRK13303.1-3"/>
    <property type="match status" value="1"/>
</dbReference>
<dbReference type="InterPro" id="IPR036291">
    <property type="entry name" value="NAD(P)-bd_dom_sf"/>
</dbReference>
<feature type="active site" evidence="6">
    <location>
        <position position="212"/>
    </location>
</feature>
<dbReference type="InterPro" id="IPR005106">
    <property type="entry name" value="Asp/hSer_DH_NAD-bd"/>
</dbReference>
<dbReference type="GO" id="GO:0016639">
    <property type="term" value="F:oxidoreductase activity, acting on the CH-NH2 group of donors, NAD or NADP as acceptor"/>
    <property type="evidence" value="ECO:0007669"/>
    <property type="project" value="UniProtKB-UniRule"/>
</dbReference>
<feature type="binding site" evidence="6">
    <location>
        <position position="124"/>
    </location>
    <ligand>
        <name>NAD(+)</name>
        <dbReference type="ChEBI" id="CHEBI:57540"/>
    </ligand>
</feature>
<evidence type="ECO:0000259" key="8">
    <source>
        <dbReference type="Pfam" id="PF03447"/>
    </source>
</evidence>
<dbReference type="GO" id="GO:0051287">
    <property type="term" value="F:NAD binding"/>
    <property type="evidence" value="ECO:0007669"/>
    <property type="project" value="UniProtKB-UniRule"/>
</dbReference>